<dbReference type="GO" id="GO:0080044">
    <property type="term" value="F:quercetin 7-O-glucosyltransferase activity"/>
    <property type="evidence" value="ECO:0007669"/>
    <property type="project" value="TreeGrafter"/>
</dbReference>
<gene>
    <name evidence="3" type="ORF">LITE_LOCUS41438</name>
</gene>
<accession>A0AAV0Q6G4</accession>
<comment type="similarity">
    <text evidence="1">Belongs to the UDP-glycosyltransferase family.</text>
</comment>
<evidence type="ECO:0000256" key="1">
    <source>
        <dbReference type="ARBA" id="ARBA00009995"/>
    </source>
</evidence>
<evidence type="ECO:0000313" key="4">
    <source>
        <dbReference type="Proteomes" id="UP001154282"/>
    </source>
</evidence>
<keyword evidence="2" id="KW-0808">Transferase</keyword>
<protein>
    <recommendedName>
        <fullName evidence="5">Glycosyltransferase</fullName>
    </recommendedName>
</protein>
<evidence type="ECO:0008006" key="5">
    <source>
        <dbReference type="Google" id="ProtNLM"/>
    </source>
</evidence>
<dbReference type="Gene3D" id="3.40.50.2000">
    <property type="entry name" value="Glycogen Phosphorylase B"/>
    <property type="match status" value="2"/>
</dbReference>
<dbReference type="CDD" id="cd03784">
    <property type="entry name" value="GT1_Gtf-like"/>
    <property type="match status" value="1"/>
</dbReference>
<dbReference type="PANTHER" id="PTHR11926:SF1555">
    <property type="entry name" value="UDP-GLYCOSYLTRANSFERASE 83A1-LIKE"/>
    <property type="match status" value="1"/>
</dbReference>
<organism evidence="3 4">
    <name type="scientific">Linum tenue</name>
    <dbReference type="NCBI Taxonomy" id="586396"/>
    <lineage>
        <taxon>Eukaryota</taxon>
        <taxon>Viridiplantae</taxon>
        <taxon>Streptophyta</taxon>
        <taxon>Embryophyta</taxon>
        <taxon>Tracheophyta</taxon>
        <taxon>Spermatophyta</taxon>
        <taxon>Magnoliopsida</taxon>
        <taxon>eudicotyledons</taxon>
        <taxon>Gunneridae</taxon>
        <taxon>Pentapetalae</taxon>
        <taxon>rosids</taxon>
        <taxon>fabids</taxon>
        <taxon>Malpighiales</taxon>
        <taxon>Linaceae</taxon>
        <taxon>Linum</taxon>
    </lineage>
</organism>
<evidence type="ECO:0000313" key="3">
    <source>
        <dbReference type="EMBL" id="CAI0539862.1"/>
    </source>
</evidence>
<dbReference type="AlphaFoldDB" id="A0AAV0Q6G4"/>
<dbReference type="Proteomes" id="UP001154282">
    <property type="component" value="Unassembled WGS sequence"/>
</dbReference>
<dbReference type="SUPFAM" id="SSF53756">
    <property type="entry name" value="UDP-Glycosyltransferase/glycogen phosphorylase"/>
    <property type="match status" value="1"/>
</dbReference>
<dbReference type="EMBL" id="CAMGYJ010000009">
    <property type="protein sequence ID" value="CAI0539862.1"/>
    <property type="molecule type" value="Genomic_DNA"/>
</dbReference>
<name>A0AAV0Q6G4_9ROSI</name>
<dbReference type="Pfam" id="PF00201">
    <property type="entry name" value="UDPGT"/>
    <property type="match status" value="1"/>
</dbReference>
<dbReference type="FunFam" id="3.40.50.2000:FF:000108">
    <property type="entry name" value="UDP-glycosyltransferase 83A1"/>
    <property type="match status" value="1"/>
</dbReference>
<proteinExistence type="inferred from homology"/>
<dbReference type="InterPro" id="IPR002213">
    <property type="entry name" value="UDP_glucos_trans"/>
</dbReference>
<dbReference type="PANTHER" id="PTHR11926">
    <property type="entry name" value="GLUCOSYL/GLUCURONOSYL TRANSFERASES"/>
    <property type="match status" value="1"/>
</dbReference>
<dbReference type="GO" id="GO:0080043">
    <property type="term" value="F:quercetin 3-O-glucosyltransferase activity"/>
    <property type="evidence" value="ECO:0007669"/>
    <property type="project" value="TreeGrafter"/>
</dbReference>
<dbReference type="FunFam" id="3.40.50.2000:FF:000061">
    <property type="entry name" value="UDP-glycosyltransferase 83A1"/>
    <property type="match status" value="1"/>
</dbReference>
<evidence type="ECO:0000256" key="2">
    <source>
        <dbReference type="ARBA" id="ARBA00022679"/>
    </source>
</evidence>
<comment type="caution">
    <text evidence="3">The sequence shown here is derived from an EMBL/GenBank/DDBJ whole genome shotgun (WGS) entry which is preliminary data.</text>
</comment>
<sequence length="447" mass="49665">MANTPAPHILVIPFPSQGHVIPLMKLSVRLATQFGFRITFLNLQQSKQVNGGNPIIRMLHILEGQGNNNKSTQSVQRLMPGRVEELIDQMNATGSDAITCVLADQTNGWAFEIAVKRGIRRVGFCPAAAAMVAVQFSIPRLLRDGIIDQQGAPTKDDQTVKLAQEMPALRPSEFVWNCFGDQNTRKHMFELVLRSTESMRSADWLLCNSAHDIEPGSFGSIQTLLPIGPLESIPSSFGSLEGEEDQVLLNWLDQHPPDSVIYVAFGSTTRFDPAQLEELALGLELTNRPFCWVVRSDHITPEIKPVLDRVGGPGKKQGKIVSWAPQEKVLGHPSVGCFVSHCGWNSTMEGLANGVPFLCWPYFADQFLNASYVCDVWKVGLRLEREDGNGMMVVTKEEIRKKVDRLVGSVELKERSSEIKRMVRDSVGERGSSTQNLMKFAEWVRGL</sequence>
<keyword evidence="4" id="KW-1185">Reference proteome</keyword>
<reference evidence="3" key="1">
    <citation type="submission" date="2022-08" db="EMBL/GenBank/DDBJ databases">
        <authorList>
            <person name="Gutierrez-Valencia J."/>
        </authorList>
    </citation>
    <scope>NUCLEOTIDE SEQUENCE</scope>
</reference>